<name>A0A1G8D7W8_9MICC</name>
<protein>
    <submittedName>
        <fullName evidence="3">Uncharacterized protein</fullName>
    </submittedName>
</protein>
<proteinExistence type="predicted"/>
<accession>A0A1G8D7W8</accession>
<gene>
    <name evidence="3" type="ORF">SAMN04488693_101512</name>
</gene>
<feature type="region of interest" description="Disordered" evidence="1">
    <location>
        <begin position="172"/>
        <end position="221"/>
    </location>
</feature>
<evidence type="ECO:0000313" key="3">
    <source>
        <dbReference type="EMBL" id="SDH53832.1"/>
    </source>
</evidence>
<dbReference type="EMBL" id="FNDT01000001">
    <property type="protein sequence ID" value="SDH53832.1"/>
    <property type="molecule type" value="Genomic_DNA"/>
</dbReference>
<feature type="transmembrane region" description="Helical" evidence="2">
    <location>
        <begin position="73"/>
        <end position="95"/>
    </location>
</feature>
<dbReference type="Proteomes" id="UP000199258">
    <property type="component" value="Unassembled WGS sequence"/>
</dbReference>
<feature type="transmembrane region" description="Helical" evidence="2">
    <location>
        <begin position="49"/>
        <end position="67"/>
    </location>
</feature>
<evidence type="ECO:0000256" key="1">
    <source>
        <dbReference type="SAM" id="MobiDB-lite"/>
    </source>
</evidence>
<feature type="compositionally biased region" description="Low complexity" evidence="1">
    <location>
        <begin position="250"/>
        <end position="270"/>
    </location>
</feature>
<feature type="compositionally biased region" description="Low complexity" evidence="1">
    <location>
        <begin position="305"/>
        <end position="332"/>
    </location>
</feature>
<feature type="region of interest" description="Disordered" evidence="1">
    <location>
        <begin position="241"/>
        <end position="350"/>
    </location>
</feature>
<keyword evidence="2" id="KW-1133">Transmembrane helix</keyword>
<dbReference type="AlphaFoldDB" id="A0A1G8D7W8"/>
<organism evidence="3 4">
    <name type="scientific">Arthrobacter subterraneus</name>
    <dbReference type="NCBI Taxonomy" id="335973"/>
    <lineage>
        <taxon>Bacteria</taxon>
        <taxon>Bacillati</taxon>
        <taxon>Actinomycetota</taxon>
        <taxon>Actinomycetes</taxon>
        <taxon>Micrococcales</taxon>
        <taxon>Micrococcaceae</taxon>
        <taxon>Arthrobacter</taxon>
    </lineage>
</organism>
<sequence>MTEQRQYDGGAGTAHSSPVQQPGRSETPADPSSSAGPEAVAGPFTLRETVIGVSVLVMFTGTILPFVDGVNLWRAFPLFFLGIGILLPVAALALLIGRRSGARHLRVGSLSVDQFASVTAAFAAAFFFLQTVTIFGIGSFIALLGAVGFLVATVGGPHLGVFKSDFTGRPSSSAHPIAREALPARPRPPKADTAEKAGGWKNFRPGSKAAPASDGPNSTGRSAGYAVAGYAAGQGAGNQQVPFSAGQGNAEGSAQAAPAAREPAATKATAVQPTPAQRSDAERSDTQVSAAQPSGAQADAGRAEATQPAATAAQPKVEAAEPAASEPENADAQASHPRTESISATRDAEDEEPVLEAFWFAVGTPRSVVDEQTGAQLFVLQPGDWEVGIEDRGHEFLVQDKRTGRIGVMRDLRNIERAPREG</sequence>
<feature type="compositionally biased region" description="Polar residues" evidence="1">
    <location>
        <begin position="14"/>
        <end position="35"/>
    </location>
</feature>
<dbReference type="STRING" id="335973.SAMN04488693_101512"/>
<dbReference type="RefSeq" id="WP_090584365.1">
    <property type="nucleotide sequence ID" value="NZ_FNDT01000001.1"/>
</dbReference>
<feature type="transmembrane region" description="Helical" evidence="2">
    <location>
        <begin position="134"/>
        <end position="154"/>
    </location>
</feature>
<keyword evidence="2" id="KW-0472">Membrane</keyword>
<feature type="compositionally biased region" description="Polar residues" evidence="1">
    <location>
        <begin position="286"/>
        <end position="295"/>
    </location>
</feature>
<dbReference type="OrthoDB" id="5079801at2"/>
<feature type="region of interest" description="Disordered" evidence="1">
    <location>
        <begin position="1"/>
        <end position="38"/>
    </location>
</feature>
<evidence type="ECO:0000256" key="2">
    <source>
        <dbReference type="SAM" id="Phobius"/>
    </source>
</evidence>
<reference evidence="3 4" key="1">
    <citation type="submission" date="2016-10" db="EMBL/GenBank/DDBJ databases">
        <authorList>
            <person name="de Groot N.N."/>
        </authorList>
    </citation>
    <scope>NUCLEOTIDE SEQUENCE [LARGE SCALE GENOMIC DNA]</scope>
    <source>
        <strain evidence="3 4">NP_1H</strain>
    </source>
</reference>
<keyword evidence="2" id="KW-0812">Transmembrane</keyword>
<keyword evidence="4" id="KW-1185">Reference proteome</keyword>
<feature type="transmembrane region" description="Helical" evidence="2">
    <location>
        <begin position="107"/>
        <end position="128"/>
    </location>
</feature>
<evidence type="ECO:0000313" key="4">
    <source>
        <dbReference type="Proteomes" id="UP000199258"/>
    </source>
</evidence>